<keyword evidence="4" id="KW-0677">Repeat</keyword>
<comment type="subcellular location">
    <subcellularLocation>
        <location evidence="1 14">Nucleus</location>
    </subcellularLocation>
</comment>
<feature type="region of interest" description="Disordered" evidence="15">
    <location>
        <begin position="823"/>
        <end position="881"/>
    </location>
</feature>
<evidence type="ECO:0000256" key="7">
    <source>
        <dbReference type="ARBA" id="ARBA00023163"/>
    </source>
</evidence>
<dbReference type="PANTHER" id="PTHR12346:SF0">
    <property type="entry name" value="SIN3A, ISOFORM G"/>
    <property type="match status" value="1"/>
</dbReference>
<dbReference type="FunFam" id="1.20.1160.11:FF:000001">
    <property type="entry name" value="Paired amphipathic helix protein Sin3"/>
    <property type="match status" value="1"/>
</dbReference>
<dbReference type="InterPro" id="IPR031693">
    <property type="entry name" value="Sin3_C"/>
</dbReference>
<feature type="region of interest" description="Disordered" evidence="15">
    <location>
        <begin position="1078"/>
        <end position="1152"/>
    </location>
</feature>
<proteinExistence type="predicted"/>
<dbReference type="Proteomes" id="UP001208570">
    <property type="component" value="Unassembled WGS sequence"/>
</dbReference>
<protein>
    <recommendedName>
        <fullName evidence="11">Paired amphipathic helix protein Sin3b</fullName>
    </recommendedName>
    <alternativeName>
        <fullName evidence="12">Histone deacetylase complex subunit Sin3b</fullName>
    </alternativeName>
    <alternativeName>
        <fullName evidence="13">Transcriptional corepressor Sin3b</fullName>
    </alternativeName>
</protein>
<feature type="compositionally biased region" description="Basic residues" evidence="15">
    <location>
        <begin position="1086"/>
        <end position="1097"/>
    </location>
</feature>
<keyword evidence="3" id="KW-0597">Phosphoprotein</keyword>
<evidence type="ECO:0000256" key="1">
    <source>
        <dbReference type="ARBA" id="ARBA00004123"/>
    </source>
</evidence>
<evidence type="ECO:0000256" key="8">
    <source>
        <dbReference type="ARBA" id="ARBA00023242"/>
    </source>
</evidence>
<dbReference type="PANTHER" id="PTHR12346">
    <property type="entry name" value="SIN3B-RELATED"/>
    <property type="match status" value="1"/>
</dbReference>
<dbReference type="InterPro" id="IPR003822">
    <property type="entry name" value="PAH"/>
</dbReference>
<comment type="caution">
    <text evidence="17">The sequence shown here is derived from an EMBL/GenBank/DDBJ whole genome shotgun (WGS) entry which is preliminary data.</text>
</comment>
<dbReference type="SUPFAM" id="SSF47762">
    <property type="entry name" value="PAH2 domain"/>
    <property type="match status" value="3"/>
</dbReference>
<feature type="region of interest" description="Disordered" evidence="15">
    <location>
        <begin position="73"/>
        <end position="100"/>
    </location>
</feature>
<evidence type="ECO:0000313" key="17">
    <source>
        <dbReference type="EMBL" id="KAK2144445.1"/>
    </source>
</evidence>
<gene>
    <name evidence="17" type="ORF">LSH36_756g00010</name>
</gene>
<evidence type="ECO:0000259" key="16">
    <source>
        <dbReference type="SMART" id="SM00761"/>
    </source>
</evidence>
<keyword evidence="2" id="KW-0678">Repressor</keyword>
<name>A0AAD9MT40_9ANNE</name>
<feature type="domain" description="Histone deacetylase interacting" evidence="16">
    <location>
        <begin position="518"/>
        <end position="645"/>
    </location>
</feature>
<dbReference type="GO" id="GO:0000122">
    <property type="term" value="P:negative regulation of transcription by RNA polymerase II"/>
    <property type="evidence" value="ECO:0007669"/>
    <property type="project" value="TreeGrafter"/>
</dbReference>
<comment type="function">
    <text evidence="9">Acts as a transcriptional repressor. Interacts with MXI1 to repress MYC responsive genes and antagonize MYC oncogenic activities. Interacts with MAD-MAX heterodimers by binding to MAD. The heterodimer then represses transcription by tethering SIN3B to DNA. Also forms a complex with FOXK1 which represses transcription. With FOXK1, regulates cell cycle progression probably by repressing cell cycle inhibitor genes expression. As part of the SIN3B complex represses transcription and counteracts the histone acetyltransferase activity of EP300 through the recognition H3K27ac marks by PHF12 and the activity of the histone deacetylase HDAC2. SIN3B complex is recruited downstream of the constitutively active genes transcriptional start sites through interaction with histones and mitigates histone acetylation and RNA polymerase II progression within transcribed regions contributing to the regulation of transcription.</text>
</comment>
<evidence type="ECO:0000256" key="9">
    <source>
        <dbReference type="ARBA" id="ARBA00054574"/>
    </source>
</evidence>
<evidence type="ECO:0000256" key="15">
    <source>
        <dbReference type="SAM" id="MobiDB-lite"/>
    </source>
</evidence>
<dbReference type="InterPro" id="IPR039774">
    <property type="entry name" value="Sin3-like"/>
</dbReference>
<dbReference type="InterPro" id="IPR036600">
    <property type="entry name" value="PAH_sf"/>
</dbReference>
<dbReference type="FunFam" id="1.20.1160.11:FF:000002">
    <property type="entry name" value="Paired amphipathic helix protein SIN3"/>
    <property type="match status" value="1"/>
</dbReference>
<keyword evidence="7" id="KW-0804">Transcription</keyword>
<evidence type="ECO:0000256" key="5">
    <source>
        <dbReference type="ARBA" id="ARBA00022843"/>
    </source>
</evidence>
<comment type="subunit">
    <text evidence="10">Component of the SIN3B complex, which includes SIN3B, HDAC2 or HDAC1, PHF12 and MORF4L1. Interacts with FOXK1/MNF, MXI, MAD, NCOR1 and SAP30. Interaction with SUDS3 enhances the interaction with HDAC1 to form a complex. Interacts with CRY1, HCFC1, MAD3, MAD4, MAEL, REST, RNF220 and SETDB1. Interacts with C6orf89. Interacts with MYT1L.</text>
</comment>
<feature type="compositionally biased region" description="Low complexity" evidence="15">
    <location>
        <begin position="1105"/>
        <end position="1121"/>
    </location>
</feature>
<dbReference type="Pfam" id="PF16879">
    <property type="entry name" value="Sin3a_C"/>
    <property type="match status" value="1"/>
</dbReference>
<dbReference type="PROSITE" id="PS51477">
    <property type="entry name" value="PAH"/>
    <property type="match status" value="3"/>
</dbReference>
<evidence type="ECO:0000256" key="6">
    <source>
        <dbReference type="ARBA" id="ARBA00023015"/>
    </source>
</evidence>
<organism evidence="17 18">
    <name type="scientific">Paralvinella palmiformis</name>
    <dbReference type="NCBI Taxonomy" id="53620"/>
    <lineage>
        <taxon>Eukaryota</taxon>
        <taxon>Metazoa</taxon>
        <taxon>Spiralia</taxon>
        <taxon>Lophotrochozoa</taxon>
        <taxon>Annelida</taxon>
        <taxon>Polychaeta</taxon>
        <taxon>Sedentaria</taxon>
        <taxon>Canalipalpata</taxon>
        <taxon>Terebellida</taxon>
        <taxon>Terebelliformia</taxon>
        <taxon>Alvinellidae</taxon>
        <taxon>Paralvinella</taxon>
    </lineage>
</organism>
<evidence type="ECO:0000256" key="11">
    <source>
        <dbReference type="ARBA" id="ARBA00068511"/>
    </source>
</evidence>
<accession>A0AAD9MT40</accession>
<keyword evidence="6" id="KW-0805">Transcription regulation</keyword>
<dbReference type="Pfam" id="PF08295">
    <property type="entry name" value="Sin3_corepress"/>
    <property type="match status" value="1"/>
</dbReference>
<evidence type="ECO:0000256" key="12">
    <source>
        <dbReference type="ARBA" id="ARBA00075095"/>
    </source>
</evidence>
<dbReference type="FunFam" id="1.20.1160.11:FF:000005">
    <property type="entry name" value="SIN3 transcription regulator family member B"/>
    <property type="match status" value="1"/>
</dbReference>
<keyword evidence="8 14" id="KW-0539">Nucleus</keyword>
<dbReference type="SMART" id="SM00761">
    <property type="entry name" value="HDAC_interact"/>
    <property type="match status" value="1"/>
</dbReference>
<evidence type="ECO:0000256" key="4">
    <source>
        <dbReference type="ARBA" id="ARBA00022737"/>
    </source>
</evidence>
<feature type="compositionally biased region" description="Basic and acidic residues" evidence="15">
    <location>
        <begin position="1129"/>
        <end position="1152"/>
    </location>
</feature>
<dbReference type="Pfam" id="PF02671">
    <property type="entry name" value="PAH"/>
    <property type="match status" value="3"/>
</dbReference>
<feature type="compositionally biased region" description="Low complexity" evidence="15">
    <location>
        <begin position="837"/>
        <end position="850"/>
    </location>
</feature>
<feature type="compositionally biased region" description="Basic and acidic residues" evidence="15">
    <location>
        <begin position="851"/>
        <end position="865"/>
    </location>
</feature>
<keyword evidence="18" id="KW-1185">Reference proteome</keyword>
<dbReference type="GO" id="GO:0070822">
    <property type="term" value="C:Sin3-type complex"/>
    <property type="evidence" value="ECO:0007669"/>
    <property type="project" value="TreeGrafter"/>
</dbReference>
<evidence type="ECO:0000256" key="3">
    <source>
        <dbReference type="ARBA" id="ARBA00022553"/>
    </source>
</evidence>
<evidence type="ECO:0000256" key="2">
    <source>
        <dbReference type="ARBA" id="ARBA00022491"/>
    </source>
</evidence>
<sequence>MSKLPSVKVDIAECDVVVIMVGRKFGTLSCCCPKKFGALIPKCELGLHDQNYNSPGKVSGGGDAFPHPYLPGNTPAPIRPGTPSAGAVPRFTSGDGTSQTGIHYPGVQGFQVPGGSTNMHPPAQLNIQNQAHHQQQVHQAQAHTQAHLAQGQQQQFQRLKVEDALSYLDQVKLQFGNQPQVYNDFLDIMKEFKSQTIDTPGVINRVSSLFRGHPDLIVGFNTFLPPGYKIEVQANEMISVLQPGQQALIISPGLSPQKATHGTSGNRFQGQPDIYKAFLEILHKYQKEQRNLKEGGVMSGSKPLTEAEVYSQVAQLFQNQEDLLSEFGQFLPDANGSNSGFLGSSVSMTLQAMTSADSALGGMRNDHSSTVKKAGFPNKSANSKSGHIRRLSTGPGGGPPPAKKPKPGVLKEVTLAEAGKYGTLNEYAFFDKVRRALRSQEVYENFLRCLVLFNQEVISRSELVQLVQPLLGRYPELFKWFKDFLGYKESGMTEAVSQGTTGKERITGDLALEIDYATCKKYGASYRALPKTYVQPKCSGRTQLCKEVKDSTFGSSKKTQFEEHIYRCEDERFEVLNDTWVSFPTWSEDSNFVTSKKTTSEEQIYRCEDERFQLDIVIETNASVIRVLEAVQKKLSRMTSEEAAKFRLDNTLGGCSEVLHRKAIQRIYGDKAPDIIDGLKKNPVVAVPLVLRRLKAKEEEWREAQRQFNKIWREQNEKYYLKSLDHQGISFKQNDVKQIRSKALLNEVEAIFDERQEQAQEGKSVAGPHLTYIFKDKSILEDATSLIIHHMKRQTSIQKEDKVKIKQLLLHFLPDMFFMQRGNESDGGEKKHKKSDSSSGSSKNSSPSSKSVDKEQRKVNENKMDVDEEPGPRKHFVNGVVQESNGGGDEYSLFFVNNNWYLFLRLYQLLSERLYKIYMHTVWIVDEESRCKKERKESTAIALRLKAPSQVELEEFYPYFLEMLQHLVGDDICVQITDLYLQWKQKGATGGYVSSASQRANLEMAYQRKAEQILTDENCFKITIFKEECQLCIELLDTDHDLAEDATEVERWSEYVEKYIANDDTVTDELKEQLTKKPVFLPRNIRNTRQHNRKHHHEQQIREMSLPSSSAPAAPSEDSLSNDANQDEEDRKKEHDTSNIMPLKKEEKLSEVKKDSDDMDIMDNTECKFNVNSFKIFYVVNSESYLYKRLALRRAKESHRAVSLRMHKKFDNLLKKWKIENVTSEEEKRCKEWLMGHADDNKPCRTFINNKNNLDKAPYYQYNKYVVEYTGNSHTRKEKVSLHPGNGQGTGIHL</sequence>
<dbReference type="Gene3D" id="1.20.1160.11">
    <property type="entry name" value="Paired amphipathic helix"/>
    <property type="match status" value="3"/>
</dbReference>
<reference evidence="17" key="1">
    <citation type="journal article" date="2023" name="Mol. Biol. Evol.">
        <title>Third-Generation Sequencing Reveals the Adaptive Role of the Epigenome in Three Deep-Sea Polychaetes.</title>
        <authorList>
            <person name="Perez M."/>
            <person name="Aroh O."/>
            <person name="Sun Y."/>
            <person name="Lan Y."/>
            <person name="Juniper S.K."/>
            <person name="Young C.R."/>
            <person name="Angers B."/>
            <person name="Qian P.Y."/>
        </authorList>
    </citation>
    <scope>NUCLEOTIDE SEQUENCE</scope>
    <source>
        <strain evidence="17">P08H-3</strain>
    </source>
</reference>
<feature type="region of interest" description="Disordered" evidence="15">
    <location>
        <begin position="359"/>
        <end position="408"/>
    </location>
</feature>
<evidence type="ECO:0000256" key="13">
    <source>
        <dbReference type="ARBA" id="ARBA00081273"/>
    </source>
</evidence>
<evidence type="ECO:0000256" key="10">
    <source>
        <dbReference type="ARBA" id="ARBA00061899"/>
    </source>
</evidence>
<dbReference type="InterPro" id="IPR013194">
    <property type="entry name" value="HDAC_interact_dom"/>
</dbReference>
<keyword evidence="5" id="KW-0832">Ubl conjugation</keyword>
<dbReference type="GO" id="GO:0003714">
    <property type="term" value="F:transcription corepressor activity"/>
    <property type="evidence" value="ECO:0007669"/>
    <property type="project" value="InterPro"/>
</dbReference>
<evidence type="ECO:0000313" key="18">
    <source>
        <dbReference type="Proteomes" id="UP001208570"/>
    </source>
</evidence>
<dbReference type="EMBL" id="JAODUP010000756">
    <property type="protein sequence ID" value="KAK2144445.1"/>
    <property type="molecule type" value="Genomic_DNA"/>
</dbReference>
<evidence type="ECO:0000256" key="14">
    <source>
        <dbReference type="PROSITE-ProRule" id="PRU00810"/>
    </source>
</evidence>